<feature type="transmembrane region" description="Helical" evidence="7">
    <location>
        <begin position="88"/>
        <end position="106"/>
    </location>
</feature>
<keyword evidence="5 7" id="KW-0472">Membrane</keyword>
<dbReference type="OrthoDB" id="1601at2759"/>
<feature type="transmembrane region" description="Helical" evidence="7">
    <location>
        <begin position="178"/>
        <end position="196"/>
    </location>
</feature>
<evidence type="ECO:0000256" key="7">
    <source>
        <dbReference type="SAM" id="Phobius"/>
    </source>
</evidence>
<feature type="transmembrane region" description="Helical" evidence="7">
    <location>
        <begin position="330"/>
        <end position="349"/>
    </location>
</feature>
<dbReference type="EMBL" id="AGNL01000999">
    <property type="protein sequence ID" value="EJK77346.1"/>
    <property type="molecule type" value="Genomic_DNA"/>
</dbReference>
<keyword evidence="4 7" id="KW-1133">Transmembrane helix</keyword>
<dbReference type="InterPro" id="IPR013657">
    <property type="entry name" value="SCL35B1-4/HUT1"/>
</dbReference>
<evidence type="ECO:0008006" key="10">
    <source>
        <dbReference type="Google" id="ProtNLM"/>
    </source>
</evidence>
<dbReference type="GO" id="GO:0000139">
    <property type="term" value="C:Golgi membrane"/>
    <property type="evidence" value="ECO:0007669"/>
    <property type="project" value="TreeGrafter"/>
</dbReference>
<evidence type="ECO:0000313" key="8">
    <source>
        <dbReference type="EMBL" id="EJK77346.1"/>
    </source>
</evidence>
<dbReference type="PANTHER" id="PTHR10778:SF8">
    <property type="entry name" value="ADENOSINE 3'-PHOSPHO 5'-PHOSPHOSULFATE TRANSPORTER 2"/>
    <property type="match status" value="1"/>
</dbReference>
<evidence type="ECO:0000256" key="4">
    <source>
        <dbReference type="ARBA" id="ARBA00022989"/>
    </source>
</evidence>
<accession>K0TNP6</accession>
<evidence type="ECO:0000256" key="5">
    <source>
        <dbReference type="ARBA" id="ARBA00023136"/>
    </source>
</evidence>
<dbReference type="eggNOG" id="KOG1582">
    <property type="taxonomic scope" value="Eukaryota"/>
</dbReference>
<feature type="transmembrane region" description="Helical" evidence="7">
    <location>
        <begin position="275"/>
        <end position="296"/>
    </location>
</feature>
<dbReference type="AlphaFoldDB" id="K0TNP6"/>
<comment type="subcellular location">
    <subcellularLocation>
        <location evidence="1">Membrane</location>
        <topology evidence="1">Multi-pass membrane protein</topology>
    </subcellularLocation>
</comment>
<feature type="transmembrane region" description="Helical" evidence="7">
    <location>
        <begin position="246"/>
        <end position="269"/>
    </location>
</feature>
<feature type="compositionally biased region" description="Low complexity" evidence="6">
    <location>
        <begin position="28"/>
        <end position="39"/>
    </location>
</feature>
<keyword evidence="3 7" id="KW-0812">Transmembrane</keyword>
<protein>
    <recommendedName>
        <fullName evidence="10">Sugar phosphate transporter domain-containing protein</fullName>
    </recommendedName>
</protein>
<keyword evidence="9" id="KW-1185">Reference proteome</keyword>
<dbReference type="Pfam" id="PF08449">
    <property type="entry name" value="UAA"/>
    <property type="match status" value="1"/>
</dbReference>
<evidence type="ECO:0000256" key="1">
    <source>
        <dbReference type="ARBA" id="ARBA00004141"/>
    </source>
</evidence>
<gene>
    <name evidence="8" type="ORF">THAOC_00828</name>
</gene>
<dbReference type="GO" id="GO:0046964">
    <property type="term" value="F:3'-phosphoadenosine 5'-phosphosulfate transmembrane transporter activity"/>
    <property type="evidence" value="ECO:0007669"/>
    <property type="project" value="TreeGrafter"/>
</dbReference>
<reference evidence="8 9" key="1">
    <citation type="journal article" date="2012" name="Genome Biol.">
        <title>Genome and low-iron response of an oceanic diatom adapted to chronic iron limitation.</title>
        <authorList>
            <person name="Lommer M."/>
            <person name="Specht M."/>
            <person name="Roy A.S."/>
            <person name="Kraemer L."/>
            <person name="Andreson R."/>
            <person name="Gutowska M.A."/>
            <person name="Wolf J."/>
            <person name="Bergner S.V."/>
            <person name="Schilhabel M.B."/>
            <person name="Klostermeier U.C."/>
            <person name="Beiko R.G."/>
            <person name="Rosenstiel P."/>
            <person name="Hippler M."/>
            <person name="Laroche J."/>
        </authorList>
    </citation>
    <scope>NUCLEOTIDE SEQUENCE [LARGE SCALE GENOMIC DNA]</scope>
    <source>
        <strain evidence="8 9">CCMP1005</strain>
    </source>
</reference>
<comment type="caution">
    <text evidence="8">The sequence shown here is derived from an EMBL/GenBank/DDBJ whole genome shotgun (WGS) entry which is preliminary data.</text>
</comment>
<feature type="compositionally biased region" description="Polar residues" evidence="6">
    <location>
        <begin position="376"/>
        <end position="386"/>
    </location>
</feature>
<evidence type="ECO:0000256" key="6">
    <source>
        <dbReference type="SAM" id="MobiDB-lite"/>
    </source>
</evidence>
<dbReference type="GO" id="GO:0005789">
    <property type="term" value="C:endoplasmic reticulum membrane"/>
    <property type="evidence" value="ECO:0007669"/>
    <property type="project" value="TreeGrafter"/>
</dbReference>
<feature type="region of interest" description="Disordered" evidence="6">
    <location>
        <begin position="1"/>
        <end position="46"/>
    </location>
</feature>
<dbReference type="Proteomes" id="UP000266841">
    <property type="component" value="Unassembled WGS sequence"/>
</dbReference>
<organism evidence="8 9">
    <name type="scientific">Thalassiosira oceanica</name>
    <name type="common">Marine diatom</name>
    <dbReference type="NCBI Taxonomy" id="159749"/>
    <lineage>
        <taxon>Eukaryota</taxon>
        <taxon>Sar</taxon>
        <taxon>Stramenopiles</taxon>
        <taxon>Ochrophyta</taxon>
        <taxon>Bacillariophyta</taxon>
        <taxon>Coscinodiscophyceae</taxon>
        <taxon>Thalassiosirophycidae</taxon>
        <taxon>Thalassiosirales</taxon>
        <taxon>Thalassiosiraceae</taxon>
        <taxon>Thalassiosira</taxon>
    </lineage>
</organism>
<dbReference type="PANTHER" id="PTHR10778">
    <property type="entry name" value="SOLUTE CARRIER FAMILY 35 MEMBER B"/>
    <property type="match status" value="1"/>
</dbReference>
<feature type="region of interest" description="Disordered" evidence="6">
    <location>
        <begin position="363"/>
        <end position="388"/>
    </location>
</feature>
<feature type="transmembrane region" description="Helical" evidence="7">
    <location>
        <begin position="126"/>
        <end position="149"/>
    </location>
</feature>
<name>K0TNP6_THAOC</name>
<sequence length="489" mass="53579">MCNPTPHPDLELGSSSHAEEEEFTLFVPKPQQSSSPSPSKIRDAPPTDSGFASKLLDGVSPAQQMMILSFAMEAIVNLLSNDGMKEKGTLMLGYAEVIGVLSFSYLERTYMTNEGGFDRVAPLSAYPMLTMCLFASSTLCNFSLSFINFPTKVVFRSCKLVPTMLIATCVNQKVFASYEYLCALCICAGLVLFAMADYSLDPIQFNPMGLMLVSGSVVADSILPNAQEHLFRDGSSRLEVTVYSNLFSFIGMTVVTLMNGSLLTFIRGIAADSQLATYFAVYTVLSYISISCYMTLVKRFGGVTAVMLTTARKAMTIILSFMLFPKGFSWLYVHGSLLVLGAVMVAGICKRLKKRNEKQRTQEYSLSYRETEKDANSQASGFTADLSNEDSTMESTDIFLDRGSMMRGFEVFLAHPRCGLFSFAMLSDPQASGVWGIIDCVYAAWLSTNLPLHSSDPESPLGLSVHAWLASFNLSQTTTFDAPAPWPHA</sequence>
<evidence type="ECO:0000256" key="2">
    <source>
        <dbReference type="ARBA" id="ARBA00022448"/>
    </source>
</evidence>
<keyword evidence="2" id="KW-0813">Transport</keyword>
<proteinExistence type="predicted"/>
<evidence type="ECO:0000256" key="3">
    <source>
        <dbReference type="ARBA" id="ARBA00022692"/>
    </source>
</evidence>
<evidence type="ECO:0000313" key="9">
    <source>
        <dbReference type="Proteomes" id="UP000266841"/>
    </source>
</evidence>
<dbReference type="OMA" id="ISISCYM"/>